<sequence length="141" mass="16057">MAHLTLYNWGNFQDIVVYQNEAGEQVIKLLLLHSLLIIASLTSFFYILNKLASIIKATTIKRLDSNQTIQLTIGIVVSIFIVWVVVRFPSYLIIGDYLRDNLGINIYYMDWVGWGLSMVTFLSSILMALVIKIVDIGNKSR</sequence>
<reference evidence="2 3" key="1">
    <citation type="journal article" date="2016" name="Nat. Commun.">
        <title>Thousands of microbial genomes shed light on interconnected biogeochemical processes in an aquifer system.</title>
        <authorList>
            <person name="Anantharaman K."/>
            <person name="Brown C.T."/>
            <person name="Hug L.A."/>
            <person name="Sharon I."/>
            <person name="Castelle C.J."/>
            <person name="Probst A.J."/>
            <person name="Thomas B.C."/>
            <person name="Singh A."/>
            <person name="Wilkins M.J."/>
            <person name="Karaoz U."/>
            <person name="Brodie E.L."/>
            <person name="Williams K.H."/>
            <person name="Hubbard S.S."/>
            <person name="Banfield J.F."/>
        </authorList>
    </citation>
    <scope>NUCLEOTIDE SEQUENCE [LARGE SCALE GENOMIC DNA]</scope>
</reference>
<proteinExistence type="predicted"/>
<evidence type="ECO:0000313" key="2">
    <source>
        <dbReference type="EMBL" id="OGD64029.1"/>
    </source>
</evidence>
<feature type="transmembrane region" description="Helical" evidence="1">
    <location>
        <begin position="69"/>
        <end position="94"/>
    </location>
</feature>
<feature type="transmembrane region" description="Helical" evidence="1">
    <location>
        <begin position="26"/>
        <end position="48"/>
    </location>
</feature>
<organism evidence="2 3">
    <name type="scientific">Candidatus Beckwithbacteria bacterium RBG_13_42_9</name>
    <dbReference type="NCBI Taxonomy" id="1797457"/>
    <lineage>
        <taxon>Bacteria</taxon>
        <taxon>Candidatus Beckwithiibacteriota</taxon>
    </lineage>
</organism>
<gene>
    <name evidence="2" type="ORF">A2160_04530</name>
</gene>
<dbReference type="Proteomes" id="UP000177006">
    <property type="component" value="Unassembled WGS sequence"/>
</dbReference>
<evidence type="ECO:0000313" key="3">
    <source>
        <dbReference type="Proteomes" id="UP000177006"/>
    </source>
</evidence>
<keyword evidence="1" id="KW-0472">Membrane</keyword>
<accession>A0A1F5E9D7</accession>
<dbReference type="AlphaFoldDB" id="A0A1F5E9D7"/>
<dbReference type="EMBL" id="MEZK01000001">
    <property type="protein sequence ID" value="OGD64029.1"/>
    <property type="molecule type" value="Genomic_DNA"/>
</dbReference>
<dbReference type="STRING" id="1797457.A2160_04530"/>
<comment type="caution">
    <text evidence="2">The sequence shown here is derived from an EMBL/GenBank/DDBJ whole genome shotgun (WGS) entry which is preliminary data.</text>
</comment>
<protein>
    <submittedName>
        <fullName evidence="2">Uncharacterized protein</fullName>
    </submittedName>
</protein>
<evidence type="ECO:0000256" key="1">
    <source>
        <dbReference type="SAM" id="Phobius"/>
    </source>
</evidence>
<name>A0A1F5E9D7_9BACT</name>
<feature type="transmembrane region" description="Helical" evidence="1">
    <location>
        <begin position="114"/>
        <end position="134"/>
    </location>
</feature>
<keyword evidence="1" id="KW-0812">Transmembrane</keyword>
<keyword evidence="1" id="KW-1133">Transmembrane helix</keyword>